<dbReference type="EMBL" id="CP126211">
    <property type="protein sequence ID" value="WIA13228.1"/>
    <property type="molecule type" value="Genomic_DNA"/>
</dbReference>
<dbReference type="Gene3D" id="3.40.50.1820">
    <property type="entry name" value="alpha/beta hydrolase"/>
    <property type="match status" value="1"/>
</dbReference>
<evidence type="ECO:0000256" key="1">
    <source>
        <dbReference type="SAM" id="Phobius"/>
    </source>
</evidence>
<sequence length="366" mass="40330">MRLQSPGPWQLQQRCAAQYVLRAGWRPQVVHHVKPMCKPTAQFGGIRAATKTVELDTMYSGGREAIWLAPQGGLQAARGVVLFMHGFAQGPEAYYENLRGLADAGLLVVAPAPPFKPCRTELQGFMVEYAAHFHSKLVNNSLDGLVLPSEAAKNIGLLSHSIGAGLATYMAQQAAKEHTPFKAVMYMAPQTQLVVEAYLPATAITEWPQQYLHSTDFALQYGGQDLLAPPCPCEELKEQLSAKGLPLQLPVKIFPWGTHVGFQDQLVIGGLQVVSDILPMINHALAALLWIVSKEQPQALTPKGKTVKIPSAEDSWWQYSILLTLVTAFGVLFFSKAFQDGEVHRWWLEVAKTFFTETLLTNKSAR</sequence>
<dbReference type="InterPro" id="IPR029058">
    <property type="entry name" value="AB_hydrolase_fold"/>
</dbReference>
<dbReference type="Proteomes" id="UP001244341">
    <property type="component" value="Chromosome 4b"/>
</dbReference>
<reference evidence="2 3" key="1">
    <citation type="submission" date="2023-05" db="EMBL/GenBank/DDBJ databases">
        <title>A 100% complete, gapless, phased diploid assembly of the Scenedesmus obliquus UTEX 3031 genome.</title>
        <authorList>
            <person name="Biondi T.C."/>
            <person name="Hanschen E.R."/>
            <person name="Kwon T."/>
            <person name="Eng W."/>
            <person name="Kruse C.P.S."/>
            <person name="Koehler S.I."/>
            <person name="Kunde Y."/>
            <person name="Gleasner C.D."/>
            <person name="You Mak K.T."/>
            <person name="Polle J."/>
            <person name="Hovde B.T."/>
            <person name="Starkenburg S.R."/>
        </authorList>
    </citation>
    <scope>NUCLEOTIDE SEQUENCE [LARGE SCALE GENOMIC DNA]</scope>
    <source>
        <strain evidence="2 3">DOE0152z</strain>
    </source>
</reference>
<evidence type="ECO:0008006" key="4">
    <source>
        <dbReference type="Google" id="ProtNLM"/>
    </source>
</evidence>
<proteinExistence type="predicted"/>
<evidence type="ECO:0000313" key="3">
    <source>
        <dbReference type="Proteomes" id="UP001244341"/>
    </source>
</evidence>
<keyword evidence="1" id="KW-1133">Transmembrane helix</keyword>
<keyword evidence="1" id="KW-0472">Membrane</keyword>
<evidence type="ECO:0000313" key="2">
    <source>
        <dbReference type="EMBL" id="WIA13228.1"/>
    </source>
</evidence>
<feature type="transmembrane region" description="Helical" evidence="1">
    <location>
        <begin position="316"/>
        <end position="335"/>
    </location>
</feature>
<keyword evidence="3" id="KW-1185">Reference proteome</keyword>
<accession>A0ABY8TVR0</accession>
<protein>
    <recommendedName>
        <fullName evidence="4">Chlorophyllase</fullName>
    </recommendedName>
</protein>
<gene>
    <name evidence="2" type="ORF">OEZ85_006820</name>
</gene>
<name>A0ABY8TVR0_TETOB</name>
<organism evidence="2 3">
    <name type="scientific">Tetradesmus obliquus</name>
    <name type="common">Green alga</name>
    <name type="synonym">Acutodesmus obliquus</name>
    <dbReference type="NCBI Taxonomy" id="3088"/>
    <lineage>
        <taxon>Eukaryota</taxon>
        <taxon>Viridiplantae</taxon>
        <taxon>Chlorophyta</taxon>
        <taxon>core chlorophytes</taxon>
        <taxon>Chlorophyceae</taxon>
        <taxon>CS clade</taxon>
        <taxon>Sphaeropleales</taxon>
        <taxon>Scenedesmaceae</taxon>
        <taxon>Tetradesmus</taxon>
    </lineage>
</organism>
<keyword evidence="1" id="KW-0812">Transmembrane</keyword>
<dbReference type="SUPFAM" id="SSF53474">
    <property type="entry name" value="alpha/beta-Hydrolases"/>
    <property type="match status" value="1"/>
</dbReference>